<feature type="transmembrane region" description="Helical" evidence="8">
    <location>
        <begin position="89"/>
        <end position="107"/>
    </location>
</feature>
<dbReference type="PROSITE" id="PS50850">
    <property type="entry name" value="MFS"/>
    <property type="match status" value="1"/>
</dbReference>
<dbReference type="SUPFAM" id="SSF103473">
    <property type="entry name" value="MFS general substrate transporter"/>
    <property type="match status" value="1"/>
</dbReference>
<organism evidence="10 11">
    <name type="scientific">Kineococcus endophyticus</name>
    <dbReference type="NCBI Taxonomy" id="1181883"/>
    <lineage>
        <taxon>Bacteria</taxon>
        <taxon>Bacillati</taxon>
        <taxon>Actinomycetota</taxon>
        <taxon>Actinomycetes</taxon>
        <taxon>Kineosporiales</taxon>
        <taxon>Kineosporiaceae</taxon>
        <taxon>Kineococcus</taxon>
    </lineage>
</organism>
<evidence type="ECO:0000256" key="6">
    <source>
        <dbReference type="ARBA" id="ARBA00023136"/>
    </source>
</evidence>
<evidence type="ECO:0000256" key="1">
    <source>
        <dbReference type="ARBA" id="ARBA00004651"/>
    </source>
</evidence>
<feature type="transmembrane region" description="Helical" evidence="8">
    <location>
        <begin position="147"/>
        <end position="169"/>
    </location>
</feature>
<evidence type="ECO:0000256" key="8">
    <source>
        <dbReference type="SAM" id="Phobius"/>
    </source>
</evidence>
<keyword evidence="6 8" id="KW-0472">Membrane</keyword>
<keyword evidence="11" id="KW-1185">Reference proteome</keyword>
<feature type="transmembrane region" description="Helical" evidence="8">
    <location>
        <begin position="59"/>
        <end position="77"/>
    </location>
</feature>
<feature type="transmembrane region" description="Helical" evidence="8">
    <location>
        <begin position="342"/>
        <end position="363"/>
    </location>
</feature>
<evidence type="ECO:0000313" key="10">
    <source>
        <dbReference type="EMBL" id="MEW9266565.1"/>
    </source>
</evidence>
<evidence type="ECO:0000256" key="7">
    <source>
        <dbReference type="SAM" id="MobiDB-lite"/>
    </source>
</evidence>
<reference evidence="10 11" key="1">
    <citation type="submission" date="2024-07" db="EMBL/GenBank/DDBJ databases">
        <authorList>
            <person name="Thanompreechachai J."/>
            <person name="Duangmal K."/>
        </authorList>
    </citation>
    <scope>NUCLEOTIDE SEQUENCE [LARGE SCALE GENOMIC DNA]</scope>
    <source>
        <strain evidence="10 11">KCTC 19886</strain>
    </source>
</reference>
<evidence type="ECO:0000256" key="3">
    <source>
        <dbReference type="ARBA" id="ARBA00022475"/>
    </source>
</evidence>
<dbReference type="PANTHER" id="PTHR42718:SF47">
    <property type="entry name" value="METHYL VIOLOGEN RESISTANCE PROTEIN SMVA"/>
    <property type="match status" value="1"/>
</dbReference>
<evidence type="ECO:0000256" key="5">
    <source>
        <dbReference type="ARBA" id="ARBA00022989"/>
    </source>
</evidence>
<keyword evidence="5 8" id="KW-1133">Transmembrane helix</keyword>
<feature type="domain" description="Major facilitator superfamily (MFS) profile" evidence="9">
    <location>
        <begin position="23"/>
        <end position="505"/>
    </location>
</feature>
<feature type="transmembrane region" description="Helical" evidence="8">
    <location>
        <begin position="314"/>
        <end position="335"/>
    </location>
</feature>
<sequence>MNTTTAQPVSPRPARPSSRQWAALAVLVLPVLIISIDMTVLSFALPAISEAVSPTGTQLLWIVDGYSLAIAGLLVTMGTLGDRHGARKLLLIGSAGFGLVSLFAAFADSATALIAARVALGVFGATLMPSTLSLLRSTFTDREQRRTAFAVWAGGFAAGGALGPIVGGWLLEHFWWGSVFLLNVPFMVLLLVLAPLVVREHRGGGAHGRLDVLSVVVSVLALTSLVYGVKTLAEHGLAAVPVVTFLAGIGLGVLFVRRQLHLSEPLLDVDLFRLPVFRSSVLANLMSICGMTGMLFAVSQYLQLVLGLRPLDAGLLLLPGAVVTFASGLIAARLARRLRLDLLIAAGLLLGTAGYTVMALLGSGSGTTQAVQLAVAFAVLCAGAGLAETLTNDAILSAAPAHRTGAASAISETAYEVGAVLGTTVLGSVLNAVYRHQVDVPAGAEAARETLGAAVEVSSTVPGGEALLTSAREAFTHGLDATAAAGAVLTAAAALVVWRSLRPRKATTPAGAQPTSRDVVTADRA</sequence>
<keyword evidence="3" id="KW-1003">Cell membrane</keyword>
<evidence type="ECO:0000259" key="9">
    <source>
        <dbReference type="PROSITE" id="PS50850"/>
    </source>
</evidence>
<protein>
    <submittedName>
        <fullName evidence="10">MFS transporter</fullName>
    </submittedName>
</protein>
<dbReference type="EMBL" id="JBFNQN010000012">
    <property type="protein sequence ID" value="MEW9266565.1"/>
    <property type="molecule type" value="Genomic_DNA"/>
</dbReference>
<evidence type="ECO:0000256" key="2">
    <source>
        <dbReference type="ARBA" id="ARBA00022448"/>
    </source>
</evidence>
<evidence type="ECO:0000256" key="4">
    <source>
        <dbReference type="ARBA" id="ARBA00022692"/>
    </source>
</evidence>
<feature type="transmembrane region" description="Helical" evidence="8">
    <location>
        <begin position="281"/>
        <end position="302"/>
    </location>
</feature>
<comment type="caution">
    <text evidence="10">The sequence shown here is derived from an EMBL/GenBank/DDBJ whole genome shotgun (WGS) entry which is preliminary data.</text>
</comment>
<keyword evidence="2" id="KW-0813">Transport</keyword>
<dbReference type="InterPro" id="IPR011701">
    <property type="entry name" value="MFS"/>
</dbReference>
<proteinExistence type="predicted"/>
<dbReference type="Gene3D" id="1.20.1720.10">
    <property type="entry name" value="Multidrug resistance protein D"/>
    <property type="match status" value="1"/>
</dbReference>
<dbReference type="Proteomes" id="UP001555826">
    <property type="component" value="Unassembled WGS sequence"/>
</dbReference>
<name>A0ABV3PAD3_9ACTN</name>
<evidence type="ECO:0000313" key="11">
    <source>
        <dbReference type="Proteomes" id="UP001555826"/>
    </source>
</evidence>
<dbReference type="InterPro" id="IPR036259">
    <property type="entry name" value="MFS_trans_sf"/>
</dbReference>
<dbReference type="Pfam" id="PF07690">
    <property type="entry name" value="MFS_1"/>
    <property type="match status" value="1"/>
</dbReference>
<dbReference type="RefSeq" id="WP_367639701.1">
    <property type="nucleotide sequence ID" value="NZ_JBFNQN010000012.1"/>
</dbReference>
<gene>
    <name evidence="10" type="ORF">AB1207_17580</name>
</gene>
<feature type="region of interest" description="Disordered" evidence="7">
    <location>
        <begin position="505"/>
        <end position="525"/>
    </location>
</feature>
<feature type="transmembrane region" description="Helical" evidence="8">
    <location>
        <begin position="235"/>
        <end position="256"/>
    </location>
</feature>
<feature type="transmembrane region" description="Helical" evidence="8">
    <location>
        <begin position="21"/>
        <end position="47"/>
    </location>
</feature>
<feature type="transmembrane region" description="Helical" evidence="8">
    <location>
        <begin position="210"/>
        <end position="229"/>
    </location>
</feature>
<dbReference type="Gene3D" id="1.20.1250.20">
    <property type="entry name" value="MFS general substrate transporter like domains"/>
    <property type="match status" value="1"/>
</dbReference>
<keyword evidence="4 8" id="KW-0812">Transmembrane</keyword>
<feature type="transmembrane region" description="Helical" evidence="8">
    <location>
        <begin position="175"/>
        <end position="198"/>
    </location>
</feature>
<accession>A0ABV3PAD3</accession>
<dbReference type="InterPro" id="IPR020846">
    <property type="entry name" value="MFS_dom"/>
</dbReference>
<dbReference type="PANTHER" id="PTHR42718">
    <property type="entry name" value="MAJOR FACILITATOR SUPERFAMILY MULTIDRUG TRANSPORTER MFSC"/>
    <property type="match status" value="1"/>
</dbReference>
<comment type="subcellular location">
    <subcellularLocation>
        <location evidence="1">Cell membrane</location>
        <topology evidence="1">Multi-pass membrane protein</topology>
    </subcellularLocation>
</comment>
<feature type="transmembrane region" description="Helical" evidence="8">
    <location>
        <begin position="113"/>
        <end position="135"/>
    </location>
</feature>
<dbReference type="CDD" id="cd17321">
    <property type="entry name" value="MFS_MMR_MDR_like"/>
    <property type="match status" value="1"/>
</dbReference>
<feature type="transmembrane region" description="Helical" evidence="8">
    <location>
        <begin position="369"/>
        <end position="387"/>
    </location>
</feature>